<dbReference type="EMBL" id="ML977321">
    <property type="protein sequence ID" value="KAF2116106.1"/>
    <property type="molecule type" value="Genomic_DNA"/>
</dbReference>
<evidence type="ECO:0000313" key="2">
    <source>
        <dbReference type="EMBL" id="KAF2116106.1"/>
    </source>
</evidence>
<accession>A0A6A5ZA82</accession>
<feature type="domain" description="Heterokaryon incompatibility" evidence="1">
    <location>
        <begin position="220"/>
        <end position="378"/>
    </location>
</feature>
<dbReference type="AlphaFoldDB" id="A0A6A5ZA82"/>
<dbReference type="Pfam" id="PF06985">
    <property type="entry name" value="HET"/>
    <property type="match status" value="1"/>
</dbReference>
<keyword evidence="3" id="KW-1185">Reference proteome</keyword>
<proteinExistence type="predicted"/>
<dbReference type="InterPro" id="IPR010730">
    <property type="entry name" value="HET"/>
</dbReference>
<name>A0A6A5ZA82_9PLEO</name>
<sequence>MTTVPILVRCAVRRTVLIHKKQASTLIDEWPKLPALASRADAGCGLCQAIRAALDTFEDLPVSTEAVEIKIELTWETSTRVPKLTEFDLERDPSHDGDRILSHLRIMVNPSSKYVGDFYQQPAWDREPCYLRVCADEESSIAKYLNIKHRIPLSDPISDTGITLMKRWIEECCNGHESICSKGAISDKWMLPSRLIDVGRSKQFDDIRVIEQNADALSKYVALSYCWGKEGNPLRATKSSLSQLQQQITWQTIPKTIQDAIIVVRRMGYSYLWVDALCIIQDDDGDFRRELNKMAGIYSHAHFTIAAVGAESSEQGFLPERRNVRVFSVQFQSKRMTSMQGKISLIEHTAFEPPTMQNEYLKEVEDSKWNSRGWTLQERHLARRIIFFGQHSLHYLCGEMLCSELHTVRFIPRHWLPNDESSRFAVRENDGYLQWYKIASQYSSRKLTHRSDKSLAIRSMASALESNPYLVMRGYTHGLWDEDLHRGLLWYPFKQYGSCGDFSPIKRPSWSWIGQEEPVGWRFLDAVQNMSELSLRCMVVDTWYQERSQLDDPLVTLTLEGRVGAIQNPKHDRSSLRGALKLRYVGQIIDVCISYDTDRMIGEAEVWLLLLGDLPSNDDQESVCGLALRQLEQDPIRDEFLNLHGYQKTNAYERVGTFEASSVPWEHEDHETWEERDRLQTIGSTHLPSIKAWLQEWPRELVHLV</sequence>
<gene>
    <name evidence="2" type="ORF">BDV96DRAFT_598870</name>
</gene>
<dbReference type="PANTHER" id="PTHR33112:SF16">
    <property type="entry name" value="HETEROKARYON INCOMPATIBILITY DOMAIN-CONTAINING PROTEIN"/>
    <property type="match status" value="1"/>
</dbReference>
<evidence type="ECO:0000259" key="1">
    <source>
        <dbReference type="Pfam" id="PF06985"/>
    </source>
</evidence>
<reference evidence="2" key="1">
    <citation type="journal article" date="2020" name="Stud. Mycol.">
        <title>101 Dothideomycetes genomes: a test case for predicting lifestyles and emergence of pathogens.</title>
        <authorList>
            <person name="Haridas S."/>
            <person name="Albert R."/>
            <person name="Binder M."/>
            <person name="Bloem J."/>
            <person name="Labutti K."/>
            <person name="Salamov A."/>
            <person name="Andreopoulos B."/>
            <person name="Baker S."/>
            <person name="Barry K."/>
            <person name="Bills G."/>
            <person name="Bluhm B."/>
            <person name="Cannon C."/>
            <person name="Castanera R."/>
            <person name="Culley D."/>
            <person name="Daum C."/>
            <person name="Ezra D."/>
            <person name="Gonzalez J."/>
            <person name="Henrissat B."/>
            <person name="Kuo A."/>
            <person name="Liang C."/>
            <person name="Lipzen A."/>
            <person name="Lutzoni F."/>
            <person name="Magnuson J."/>
            <person name="Mondo S."/>
            <person name="Nolan M."/>
            <person name="Ohm R."/>
            <person name="Pangilinan J."/>
            <person name="Park H.-J."/>
            <person name="Ramirez L."/>
            <person name="Alfaro M."/>
            <person name="Sun H."/>
            <person name="Tritt A."/>
            <person name="Yoshinaga Y."/>
            <person name="Zwiers L.-H."/>
            <person name="Turgeon B."/>
            <person name="Goodwin S."/>
            <person name="Spatafora J."/>
            <person name="Crous P."/>
            <person name="Grigoriev I."/>
        </authorList>
    </citation>
    <scope>NUCLEOTIDE SEQUENCE</scope>
    <source>
        <strain evidence="2">CBS 627.86</strain>
    </source>
</reference>
<dbReference type="OrthoDB" id="5362512at2759"/>
<dbReference type="Proteomes" id="UP000799770">
    <property type="component" value="Unassembled WGS sequence"/>
</dbReference>
<evidence type="ECO:0000313" key="3">
    <source>
        <dbReference type="Proteomes" id="UP000799770"/>
    </source>
</evidence>
<organism evidence="2 3">
    <name type="scientific">Lophiotrema nucula</name>
    <dbReference type="NCBI Taxonomy" id="690887"/>
    <lineage>
        <taxon>Eukaryota</taxon>
        <taxon>Fungi</taxon>
        <taxon>Dikarya</taxon>
        <taxon>Ascomycota</taxon>
        <taxon>Pezizomycotina</taxon>
        <taxon>Dothideomycetes</taxon>
        <taxon>Pleosporomycetidae</taxon>
        <taxon>Pleosporales</taxon>
        <taxon>Lophiotremataceae</taxon>
        <taxon>Lophiotrema</taxon>
    </lineage>
</organism>
<protein>
    <submittedName>
        <fullName evidence="2">Heterokaryon incompatibility protein-domain-containing protein</fullName>
    </submittedName>
</protein>
<dbReference type="PANTHER" id="PTHR33112">
    <property type="entry name" value="DOMAIN PROTEIN, PUTATIVE-RELATED"/>
    <property type="match status" value="1"/>
</dbReference>